<evidence type="ECO:0000259" key="1">
    <source>
        <dbReference type="PROSITE" id="PS50022"/>
    </source>
</evidence>
<dbReference type="EMBL" id="CALNXI010000369">
    <property type="protein sequence ID" value="CAH3025731.1"/>
    <property type="molecule type" value="Genomic_DNA"/>
</dbReference>
<proteinExistence type="predicted"/>
<comment type="caution">
    <text evidence="2">The sequence shown here is derived from an EMBL/GenBank/DDBJ whole genome shotgun (WGS) entry which is preliminary data.</text>
</comment>
<feature type="non-terminal residue" evidence="2">
    <location>
        <position position="1"/>
    </location>
</feature>
<organism evidence="2 3">
    <name type="scientific">Porites evermanni</name>
    <dbReference type="NCBI Taxonomy" id="104178"/>
    <lineage>
        <taxon>Eukaryota</taxon>
        <taxon>Metazoa</taxon>
        <taxon>Cnidaria</taxon>
        <taxon>Anthozoa</taxon>
        <taxon>Hexacorallia</taxon>
        <taxon>Scleractinia</taxon>
        <taxon>Fungiina</taxon>
        <taxon>Poritidae</taxon>
        <taxon>Porites</taxon>
    </lineage>
</organism>
<gene>
    <name evidence="2" type="ORF">PEVE_00027005</name>
</gene>
<accession>A0ABN8MA84</accession>
<dbReference type="PANTHER" id="PTHR24543:SF325">
    <property type="entry name" value="F5_8 TYPE C DOMAIN-CONTAINING PROTEIN"/>
    <property type="match status" value="1"/>
</dbReference>
<name>A0ABN8MA84_9CNID</name>
<dbReference type="PANTHER" id="PTHR24543">
    <property type="entry name" value="MULTICOPPER OXIDASE-RELATED"/>
    <property type="match status" value="1"/>
</dbReference>
<reference evidence="2 3" key="1">
    <citation type="submission" date="2022-05" db="EMBL/GenBank/DDBJ databases">
        <authorList>
            <consortium name="Genoscope - CEA"/>
            <person name="William W."/>
        </authorList>
    </citation>
    <scope>NUCLEOTIDE SEQUENCE [LARGE SCALE GENOMIC DNA]</scope>
</reference>
<dbReference type="SUPFAM" id="SSF49785">
    <property type="entry name" value="Galactose-binding domain-like"/>
    <property type="match status" value="1"/>
</dbReference>
<dbReference type="InterPro" id="IPR000421">
    <property type="entry name" value="FA58C"/>
</dbReference>
<evidence type="ECO:0000313" key="2">
    <source>
        <dbReference type="EMBL" id="CAH3025731.1"/>
    </source>
</evidence>
<dbReference type="PROSITE" id="PS50022">
    <property type="entry name" value="FA58C_3"/>
    <property type="match status" value="1"/>
</dbReference>
<dbReference type="Gene3D" id="2.60.120.260">
    <property type="entry name" value="Galactose-binding domain-like"/>
    <property type="match status" value="1"/>
</dbReference>
<feature type="domain" description="F5/8 type C" evidence="1">
    <location>
        <begin position="51"/>
        <end position="159"/>
    </location>
</feature>
<evidence type="ECO:0000313" key="3">
    <source>
        <dbReference type="Proteomes" id="UP001159427"/>
    </source>
</evidence>
<feature type="non-terminal residue" evidence="2">
    <location>
        <position position="159"/>
    </location>
</feature>
<dbReference type="InterPro" id="IPR008979">
    <property type="entry name" value="Galactose-bd-like_sf"/>
</dbReference>
<dbReference type="Proteomes" id="UP001159427">
    <property type="component" value="Unassembled WGS sequence"/>
</dbReference>
<keyword evidence="3" id="KW-1185">Reference proteome</keyword>
<dbReference type="CDD" id="cd00057">
    <property type="entry name" value="FA58C"/>
    <property type="match status" value="1"/>
</dbReference>
<dbReference type="Pfam" id="PF00754">
    <property type="entry name" value="F5_F8_type_C"/>
    <property type="match status" value="1"/>
</dbReference>
<sequence length="159" mass="17991">KARNSLCQTKQRLQRKLRRLNDYQMGKMIPFTVAPLLLVCFTIAEGGIPKCQTPLGMQNGAIQDAQIKASSEWDGNHAAIQGRLHFKAIPGKAGSWSARSNDMNQWLQIDLANQHTKVTRIATQGRNAYNQWVTKYKLLFSDNGVNFHYYKEQGNVAIK</sequence>
<protein>
    <recommendedName>
        <fullName evidence="1">F5/8 type C domain-containing protein</fullName>
    </recommendedName>
</protein>